<dbReference type="OrthoDB" id="9814545at2"/>
<dbReference type="SUPFAM" id="SSF53067">
    <property type="entry name" value="Actin-like ATPase domain"/>
    <property type="match status" value="2"/>
</dbReference>
<feature type="domain" description="Ppx/GppA phosphatase N-terminal" evidence="2">
    <location>
        <begin position="25"/>
        <end position="306"/>
    </location>
</feature>
<evidence type="ECO:0000256" key="1">
    <source>
        <dbReference type="ARBA" id="ARBA00007125"/>
    </source>
</evidence>
<dbReference type="Gene3D" id="3.30.420.150">
    <property type="entry name" value="Exopolyphosphatase. Domain 2"/>
    <property type="match status" value="1"/>
</dbReference>
<dbReference type="PANTHER" id="PTHR30005:SF0">
    <property type="entry name" value="RETROGRADE REGULATION PROTEIN 2"/>
    <property type="match status" value="1"/>
</dbReference>
<dbReference type="InterPro" id="IPR050273">
    <property type="entry name" value="GppA/Ppx_hydrolase"/>
</dbReference>
<dbReference type="Gene3D" id="1.10.3210.10">
    <property type="entry name" value="Hypothetical protein af1432"/>
    <property type="match status" value="1"/>
</dbReference>
<sequence>MNKSKKPLTIAGISVGSHALKIKIVEVTEKQEIITLEKVSKKTSLGRDTFSKGKVSYEVVDEVCQILKGFKRLMNTYKVQTYQAFATTGIREAENRDYILDQIKSKTGLNVELINSSLKRFLTYKAVREKLPNYQQRRSEGSMFLDIGSGSIELSIYSNGNLTFSQDLKLGSLRLKELLVSLEDKTLNFPKVLEDYIRSNTDILWKTFDFHGPIKHFVLVGDIIKDICSICNCTDYLIDKTRFLTIYQELLKNPHHKAIYRHNISQEGAYILLPTMMLTKIFLDTTSSAKIYTPLVSLEDGIVSNIIDEKFNTNRKQEFLQDTYSLVKTIAEKYRCDQNHAHEVEKKSLILFDALKKFHGLGDQERLLLSLAAVLHDIGKFINMNKHYKHSYDIIIASNIMGISQQQLEIIANIAKYHSDLTPTMAHKNFNQLSFQDRVVVAKLVSIIRIADALDRSHQQKIKDIRVKFQEKKMIIKAIAKADTLLEEWTFHNKSFFFEEVFGITPILSIEREA</sequence>
<evidence type="ECO:0000313" key="4">
    <source>
        <dbReference type="EMBL" id="TCP95842.1"/>
    </source>
</evidence>
<dbReference type="GO" id="GO:0016462">
    <property type="term" value="F:pyrophosphatase activity"/>
    <property type="evidence" value="ECO:0007669"/>
    <property type="project" value="TreeGrafter"/>
</dbReference>
<dbReference type="InterPro" id="IPR003695">
    <property type="entry name" value="Ppx_GppA_N"/>
</dbReference>
<proteinExistence type="inferred from homology"/>
<gene>
    <name evidence="4" type="ORF">EDD79_105611</name>
</gene>
<dbReference type="Pfam" id="PF21447">
    <property type="entry name" value="Ppx-GppA_III"/>
    <property type="match status" value="1"/>
</dbReference>
<dbReference type="SUPFAM" id="SSF109604">
    <property type="entry name" value="HD-domain/PDEase-like"/>
    <property type="match status" value="1"/>
</dbReference>
<dbReference type="EMBL" id="SLYC01000056">
    <property type="protein sequence ID" value="TCP95842.1"/>
    <property type="molecule type" value="Genomic_DNA"/>
</dbReference>
<dbReference type="RefSeq" id="WP_132849642.1">
    <property type="nucleotide sequence ID" value="NZ_CP058648.1"/>
</dbReference>
<evidence type="ECO:0000313" key="5">
    <source>
        <dbReference type="Proteomes" id="UP000295504"/>
    </source>
</evidence>
<dbReference type="InterPro" id="IPR048950">
    <property type="entry name" value="Ppx_GppA_C"/>
</dbReference>
<evidence type="ECO:0000259" key="2">
    <source>
        <dbReference type="Pfam" id="PF02541"/>
    </source>
</evidence>
<dbReference type="CDD" id="cd24006">
    <property type="entry name" value="ASKHA_NBD_PPX_GppA"/>
    <property type="match status" value="1"/>
</dbReference>
<organism evidence="4 5">
    <name type="scientific">Serpentinicella alkaliphila</name>
    <dbReference type="NCBI Taxonomy" id="1734049"/>
    <lineage>
        <taxon>Bacteria</taxon>
        <taxon>Bacillati</taxon>
        <taxon>Bacillota</taxon>
        <taxon>Clostridia</taxon>
        <taxon>Peptostreptococcales</taxon>
        <taxon>Natronincolaceae</taxon>
        <taxon>Serpentinicella</taxon>
    </lineage>
</organism>
<dbReference type="CDD" id="cd00077">
    <property type="entry name" value="HDc"/>
    <property type="match status" value="1"/>
</dbReference>
<dbReference type="PANTHER" id="PTHR30005">
    <property type="entry name" value="EXOPOLYPHOSPHATASE"/>
    <property type="match status" value="1"/>
</dbReference>
<dbReference type="Proteomes" id="UP000295504">
    <property type="component" value="Unassembled WGS sequence"/>
</dbReference>
<feature type="domain" description="Ppx/GppA phosphatase C-terminal" evidence="3">
    <location>
        <begin position="327"/>
        <end position="478"/>
    </location>
</feature>
<dbReference type="InterPro" id="IPR003607">
    <property type="entry name" value="HD/PDEase_dom"/>
</dbReference>
<reference evidence="4 5" key="1">
    <citation type="submission" date="2019-03" db="EMBL/GenBank/DDBJ databases">
        <title>Genomic Encyclopedia of Type Strains, Phase IV (KMG-IV): sequencing the most valuable type-strain genomes for metagenomic binning, comparative biology and taxonomic classification.</title>
        <authorList>
            <person name="Goeker M."/>
        </authorList>
    </citation>
    <scope>NUCLEOTIDE SEQUENCE [LARGE SCALE GENOMIC DNA]</scope>
    <source>
        <strain evidence="4 5">DSM 100013</strain>
    </source>
</reference>
<evidence type="ECO:0000259" key="3">
    <source>
        <dbReference type="Pfam" id="PF21447"/>
    </source>
</evidence>
<dbReference type="Pfam" id="PF02541">
    <property type="entry name" value="Ppx-GppA"/>
    <property type="match status" value="1"/>
</dbReference>
<comment type="similarity">
    <text evidence="1">Belongs to the GppA/Ppx family.</text>
</comment>
<accession>A0A4R2TLV1</accession>
<keyword evidence="5" id="KW-1185">Reference proteome</keyword>
<protein>
    <submittedName>
        <fullName evidence="4">Ppx/GppA phosphatase</fullName>
    </submittedName>
</protein>
<dbReference type="InterPro" id="IPR043129">
    <property type="entry name" value="ATPase_NBD"/>
</dbReference>
<name>A0A4R2TLV1_9FIRM</name>
<dbReference type="AlphaFoldDB" id="A0A4R2TLV1"/>
<comment type="caution">
    <text evidence="4">The sequence shown here is derived from an EMBL/GenBank/DDBJ whole genome shotgun (WGS) entry which is preliminary data.</text>
</comment>
<dbReference type="Gene3D" id="3.30.420.40">
    <property type="match status" value="1"/>
</dbReference>